<dbReference type="HOGENOM" id="CLU_286013_0_0_12"/>
<dbReference type="Gene3D" id="1.10.287.700">
    <property type="entry name" value="Helix hairpin bin"/>
    <property type="match status" value="1"/>
</dbReference>
<reference evidence="3" key="1">
    <citation type="submission" date="2013-02" db="EMBL/GenBank/DDBJ databases">
        <title>Comparative genomics of Borrelia species.</title>
        <authorList>
            <person name="Schwan T.G."/>
            <person name="Raffel S.J."/>
            <person name="Porcella S.F."/>
        </authorList>
    </citation>
    <scope>NUCLEOTIDE SEQUENCE</scope>
    <source>
        <strain evidence="3">DOU</strain>
        <plasmid evidence="3">unnamed</plasmid>
    </source>
</reference>
<evidence type="ECO:0000256" key="1">
    <source>
        <dbReference type="SAM" id="Coils"/>
    </source>
</evidence>
<keyword evidence="3" id="KW-0614">Plasmid</keyword>
<geneLocation type="plasmid" evidence="3">
    <name>unnamed</name>
</geneLocation>
<feature type="coiled-coil region" evidence="1">
    <location>
        <begin position="555"/>
        <end position="593"/>
    </location>
</feature>
<evidence type="ECO:0000313" key="3">
    <source>
        <dbReference type="EMBL" id="AHH07148.1"/>
    </source>
</evidence>
<name>W5SKF7_9SPIR</name>
<dbReference type="AlphaFoldDB" id="W5SKF7"/>
<accession>W5SKF7</accession>
<proteinExistence type="predicted"/>
<feature type="coiled-coil region" evidence="1">
    <location>
        <begin position="632"/>
        <end position="699"/>
    </location>
</feature>
<dbReference type="RefSeq" id="WP_025401167.1">
    <property type="nucleotide sequence ID" value="NZ_CP004303.1"/>
</dbReference>
<protein>
    <submittedName>
        <fullName evidence="3">Putative membrane spanning protein</fullName>
    </submittedName>
</protein>
<keyword evidence="1" id="KW-0175">Coiled coil</keyword>
<dbReference type="InterPro" id="IPR013491">
    <property type="entry name" value="Tape_meas_N"/>
</dbReference>
<organism evidence="3">
    <name type="scientific">Borrelia crocidurae DOU</name>
    <dbReference type="NCBI Taxonomy" id="1293575"/>
    <lineage>
        <taxon>Bacteria</taxon>
        <taxon>Pseudomonadati</taxon>
        <taxon>Spirochaetota</taxon>
        <taxon>Spirochaetia</taxon>
        <taxon>Spirochaetales</taxon>
        <taxon>Borreliaceae</taxon>
        <taxon>Borrelia</taxon>
    </lineage>
</organism>
<sequence length="1170" mass="131252">MNLDDIIIPLSIVTNNESKLNDISEQLQKIASQEFQNLEDLKSRLETAINTGDGFNLVCEALIENTRRMGNNFKNLASAVKVVGSNSTKSFKSVGSTLKRVGKNLFNVKNMANAAADALERMVNTIGPIVLIVKTLQMAGNAVNNVFTGAMESLESFNNEVSVFSQMLNNDSLGKALADDMNAFGEQTTFTSEAISSAAQTMLSYGASASEVSQRMRMFGEAAGNSSEGLTKLAEIYSKVEASNKIAVEDLEALRSVGVDITDILAKEAGVASDELLELASKGRVGFDELSDALKKATAEGGKFYGNTARGAKNLSEAQLQTSKLSNKLFLELGKAFEPLMIGFEKTKQWLMIGILVPITKATASVITFTKKLTDFVGYIGSKTVEWYKFVFNLTVVLWKHIGNFVGYISTKFVEGFNFAIQSVVNLFAKIKNSVVDVFDKIKEFVVYVATKIVEGFKSAFSPVVNVFANVKNSVVDFFTQIKDLANYVATKFVEKFRAGFEPIISLFQTLKKWSQSVWDTLYEALSMAKGKDKKIVETVASSEIAPDLLKDDSSNSEKRKIEAEKRRIDNLNKQMIAEYETLQQQIFKMQREVFIKPLHEQEKATRDLQSIVNAKNKEFVAKYGKNFDILIQQNQQTLANIEKQVNDFAQSNHHFVNEHKDLQAEIARLNQEVLMLPYEQQESKMKELANVINAKQQEFVNNYSASFHSLNDSNKQLFIALKKGVDEFEKTTDDRAFVEAHKALQDKVQTMQFKVLMRPLKEQEKAAAEMEVEVKKLYSEFVKVHKELFDSLNDSNKSSLIEIAEKAQTATESLLSETESLFDALYNALSELVSKALDVVTKVVNKDLGKSVAAGNTADTVTQSLFDVSKDMLASFGPWGALGAAALDFTVGLFQGFEQQRIKEVEERRDQDLKELEKQSEIAIMRLEEGFDNEISMRKEKLSQLDEQYNKEIAFLKQAQSKGQISGEEFQRRIRTLENEHQSKKQQETQGITNAETSKKVELERKRKLKDLEAERIKAQAEVDKVKVSNWSWNQARDLDRANTVLEEILKRISKVKSANSVEEIKLANKGARFITTRPTFMPGAGLMTSEFGQNELVRVTPAPIDQNLRNFEARIIAEEINRIQKSEGSNKGHVIVNNYNFNGDVLDADKLVRMLKEREHAIGFRMSE</sequence>
<dbReference type="NCBIfam" id="TIGR02675">
    <property type="entry name" value="tape_meas_nterm"/>
    <property type="match status" value="1"/>
</dbReference>
<dbReference type="EMBL" id="CP004303">
    <property type="protein sequence ID" value="AHH07148.1"/>
    <property type="molecule type" value="Genomic_DNA"/>
</dbReference>
<evidence type="ECO:0000256" key="2">
    <source>
        <dbReference type="SAM" id="MobiDB-lite"/>
    </source>
</evidence>
<feature type="region of interest" description="Disordered" evidence="2">
    <location>
        <begin position="980"/>
        <end position="1000"/>
    </location>
</feature>
<gene>
    <name evidence="3" type="ORF">BCD_1082</name>
</gene>